<feature type="domain" description="Secretion system C-terminal sorting" evidence="1">
    <location>
        <begin position="419"/>
        <end position="484"/>
    </location>
</feature>
<gene>
    <name evidence="2" type="ORF">EU557_18895</name>
</gene>
<evidence type="ECO:0000313" key="3">
    <source>
        <dbReference type="Proteomes" id="UP000298284"/>
    </source>
</evidence>
<protein>
    <submittedName>
        <fullName evidence="2">T9SS type A sorting domain-containing protein</fullName>
    </submittedName>
</protein>
<dbReference type="OrthoDB" id="1443240at2"/>
<sequence length="487" mass="50199">MEKMYRIMVLIVGLVIGAYNASLAGCSGQFTINYSGATTPLSYNNGTNSSPVTYCPNGQGTATFTLTDGDNNGGSTTRIYVGTIADNGGIPTQTPLQTVTTTQGGSVTFTLTVGSSGATNYTVVNTIGCSNVKAVYVQLALSPSLNLSAAVNGTAVTSPICPGTNVTLTATGASSGATYTFRDASGTIVGQNATGTLQVTPTTSTTYTVTTNTPNCGNSTVTQVISISANELTASASPANITTGNSSTLTVNGGTGTYQWYANSGNGNVLIATTTDPSISVTPLATTQYTVRGTTATGNCADDAITRVILNGKTLPVTLTSFSASRQSSNVYAKWATANELNNAYFEVQRSTDSKSFTTIGKVAGNGTTATGASYSFTDKSPLAATSYYRLRQVDTDGTSSYSSVVAISSADKIEASFYPNPTNSQVTLPVVNGLVQYRIYNATGQNVATGQAAGGSTVDIQHVPMGVYFLELISAEKHNVQRFVKQ</sequence>
<dbReference type="Pfam" id="PF18962">
    <property type="entry name" value="Por_Secre_tail"/>
    <property type="match status" value="1"/>
</dbReference>
<comment type="caution">
    <text evidence="2">The sequence shown here is derived from an EMBL/GenBank/DDBJ whole genome shotgun (WGS) entry which is preliminary data.</text>
</comment>
<dbReference type="PROSITE" id="PS51257">
    <property type="entry name" value="PROKAR_LIPOPROTEIN"/>
    <property type="match status" value="1"/>
</dbReference>
<reference evidence="2 3" key="1">
    <citation type="submission" date="2019-04" db="EMBL/GenBank/DDBJ databases">
        <authorList>
            <person name="Feng G."/>
            <person name="Zhang J."/>
            <person name="Zhu H."/>
        </authorList>
    </citation>
    <scope>NUCLEOTIDE SEQUENCE [LARGE SCALE GENOMIC DNA]</scope>
    <source>
        <strain evidence="2 3">JCM 19491</strain>
    </source>
</reference>
<keyword evidence="3" id="KW-1185">Reference proteome</keyword>
<proteinExistence type="predicted"/>
<dbReference type="NCBIfam" id="TIGR04183">
    <property type="entry name" value="Por_Secre_tail"/>
    <property type="match status" value="1"/>
</dbReference>
<dbReference type="Gene3D" id="2.60.40.10">
    <property type="entry name" value="Immunoglobulins"/>
    <property type="match status" value="1"/>
</dbReference>
<evidence type="ECO:0000313" key="2">
    <source>
        <dbReference type="EMBL" id="TGD79038.1"/>
    </source>
</evidence>
<accession>A0A4Z0MIC3</accession>
<evidence type="ECO:0000259" key="1">
    <source>
        <dbReference type="Pfam" id="PF18962"/>
    </source>
</evidence>
<dbReference type="EMBL" id="SRKZ01000005">
    <property type="protein sequence ID" value="TGD79038.1"/>
    <property type="molecule type" value="Genomic_DNA"/>
</dbReference>
<name>A0A4Z0MIC3_9BACT</name>
<organism evidence="2 3">
    <name type="scientific">Hymenobacter wooponensis</name>
    <dbReference type="NCBI Taxonomy" id="1525360"/>
    <lineage>
        <taxon>Bacteria</taxon>
        <taxon>Pseudomonadati</taxon>
        <taxon>Bacteroidota</taxon>
        <taxon>Cytophagia</taxon>
        <taxon>Cytophagales</taxon>
        <taxon>Hymenobacteraceae</taxon>
        <taxon>Hymenobacter</taxon>
    </lineage>
</organism>
<dbReference type="InterPro" id="IPR026444">
    <property type="entry name" value="Secre_tail"/>
</dbReference>
<dbReference type="AlphaFoldDB" id="A0A4Z0MIC3"/>
<dbReference type="InterPro" id="IPR013783">
    <property type="entry name" value="Ig-like_fold"/>
</dbReference>
<dbReference type="Proteomes" id="UP000298284">
    <property type="component" value="Unassembled WGS sequence"/>
</dbReference>